<accession>A0AAN8J0Z1</accession>
<organism evidence="1 2">
    <name type="scientific">Trichostrongylus colubriformis</name>
    <name type="common">Black scour worm</name>
    <dbReference type="NCBI Taxonomy" id="6319"/>
    <lineage>
        <taxon>Eukaryota</taxon>
        <taxon>Metazoa</taxon>
        <taxon>Ecdysozoa</taxon>
        <taxon>Nematoda</taxon>
        <taxon>Chromadorea</taxon>
        <taxon>Rhabditida</taxon>
        <taxon>Rhabditina</taxon>
        <taxon>Rhabditomorpha</taxon>
        <taxon>Strongyloidea</taxon>
        <taxon>Trichostrongylidae</taxon>
        <taxon>Trichostrongylus</taxon>
    </lineage>
</organism>
<name>A0AAN8J0Z1_TRICO</name>
<proteinExistence type="predicted"/>
<dbReference type="AlphaFoldDB" id="A0AAN8J0Z1"/>
<dbReference type="EMBL" id="WIXE01015829">
    <property type="protein sequence ID" value="KAK5973159.1"/>
    <property type="molecule type" value="Genomic_DNA"/>
</dbReference>
<reference evidence="1 2" key="1">
    <citation type="submission" date="2019-10" db="EMBL/GenBank/DDBJ databases">
        <title>Assembly and Annotation for the nematode Trichostrongylus colubriformis.</title>
        <authorList>
            <person name="Martin J."/>
        </authorList>
    </citation>
    <scope>NUCLEOTIDE SEQUENCE [LARGE SCALE GENOMIC DNA]</scope>
    <source>
        <strain evidence="1">G859</strain>
        <tissue evidence="1">Whole worm</tissue>
    </source>
</reference>
<comment type="caution">
    <text evidence="1">The sequence shown here is derived from an EMBL/GenBank/DDBJ whole genome shotgun (WGS) entry which is preliminary data.</text>
</comment>
<evidence type="ECO:0000313" key="1">
    <source>
        <dbReference type="EMBL" id="KAK5973159.1"/>
    </source>
</evidence>
<evidence type="ECO:0000313" key="2">
    <source>
        <dbReference type="Proteomes" id="UP001331761"/>
    </source>
</evidence>
<protein>
    <submittedName>
        <fullName evidence="1">Uncharacterized protein</fullName>
    </submittedName>
</protein>
<dbReference type="Proteomes" id="UP001331761">
    <property type="component" value="Unassembled WGS sequence"/>
</dbReference>
<sequence length="89" mass="10423">MDRIWVTVSYHGELMGDNVYRKSLLDRWRNTADSFLELNVTVFDDYSPFLDQAVESNCFSRFLGCEIKLRIFGLGFVFFSVLRQNIGEL</sequence>
<gene>
    <name evidence="1" type="ORF">GCK32_019058</name>
</gene>
<keyword evidence="2" id="KW-1185">Reference proteome</keyword>